<dbReference type="CDD" id="cd01650">
    <property type="entry name" value="RT_nLTR_like"/>
    <property type="match status" value="1"/>
</dbReference>
<proteinExistence type="predicted"/>
<dbReference type="Proteomes" id="UP000007752">
    <property type="component" value="Chromosome 11"/>
</dbReference>
<gene>
    <name evidence="3" type="ORF">OsJ_33393</name>
</gene>
<dbReference type="SUPFAM" id="SSF56672">
    <property type="entry name" value="DNA/RNA polymerases"/>
    <property type="match status" value="1"/>
</dbReference>
<sequence>MAVSMREFCSLQERIHLRTLVAVEGKLWRCPSVLVPLPAQQRGRAWGGGLGRAAMRINGKEITQAFTGETTSENTSSTNESNPFIAVLDSMWSKKRELDAIKEAGKDERHEKLLSLQKERLALERQKLEYERNLLEFKRNQRDERIMNMDLSDMTGQLREYYLRLQAVLRGAPMPPEWNETIIVLIPKVPKPENIKDLRPISLCNVLYKIVSKVLANRLKTILPEVISPTQSAFVPGRLISDNILVAYEMTHYMRSKKRGKMGYAAIKLDMSKAYDRVEWSFLRDMMLWLGFNAEWINLVMHCVTSVSYKIKVNGDLSEVFSPVGFSAYLFLLCAEGFSALLRKTEEEGRLQGIKVCHNATSVSHLLFADDSLIPCRANRGDAQNLQNILTLYEEFSGQMLNKEKFAIMFSSNTGSEKRREVMQTLQINKQTMNERYLGLPVFVGRDKTKVFAYLKDRIWKRIQGWKEKMLSRAGKEILIKAVAQAIPTFAMACFDITKTKQCWRLLQEPDSLCAQIPKAKYYPSGSILQAKPRSGMSYTWSSILKGLQTLKTVMIWRVGNGNSIGIWDDPWIPRDWTRKTVSNKGTNLLTRVNELIDPYTGDWDEMLVRQTFCEENVKAILSIPVQVDRDDAVGWHYDKRGLFFPGKSAYKVQKGMGERKQ</sequence>
<dbReference type="PROSITE" id="PS50878">
    <property type="entry name" value="RT_POL"/>
    <property type="match status" value="1"/>
</dbReference>
<protein>
    <recommendedName>
        <fullName evidence="2">Reverse transcriptase domain-containing protein</fullName>
    </recommendedName>
</protein>
<feature type="coiled-coil region" evidence="1">
    <location>
        <begin position="113"/>
        <end position="140"/>
    </location>
</feature>
<reference evidence="3" key="2">
    <citation type="submission" date="2008-12" db="EMBL/GenBank/DDBJ databases">
        <title>Improved gene annotation of the rice (Oryza sativa) genomes.</title>
        <authorList>
            <person name="Wang J."/>
            <person name="Li R."/>
            <person name="Fan W."/>
            <person name="Huang Q."/>
            <person name="Zhang J."/>
            <person name="Zhou Y."/>
            <person name="Hu Y."/>
            <person name="Zi S."/>
            <person name="Li J."/>
            <person name="Ni P."/>
            <person name="Zheng H."/>
            <person name="Zhang Y."/>
            <person name="Zhao M."/>
            <person name="Hao Q."/>
            <person name="McDermott J."/>
            <person name="Samudrala R."/>
            <person name="Kristiansen K."/>
            <person name="Wong G.K.-S."/>
        </authorList>
    </citation>
    <scope>NUCLEOTIDE SEQUENCE</scope>
</reference>
<accession>B9GA06</accession>
<dbReference type="AlphaFoldDB" id="B9GA06"/>
<evidence type="ECO:0000313" key="3">
    <source>
        <dbReference type="EMBL" id="EEE51862.1"/>
    </source>
</evidence>
<dbReference type="PANTHER" id="PTHR46890">
    <property type="entry name" value="NON-LTR RETROLELEMENT REVERSE TRANSCRIPTASE-LIKE PROTEIN-RELATED"/>
    <property type="match status" value="1"/>
</dbReference>
<feature type="domain" description="Reverse transcriptase" evidence="2">
    <location>
        <begin position="167"/>
        <end position="442"/>
    </location>
</feature>
<evidence type="ECO:0000259" key="2">
    <source>
        <dbReference type="PROSITE" id="PS50878"/>
    </source>
</evidence>
<dbReference type="InterPro" id="IPR000477">
    <property type="entry name" value="RT_dom"/>
</dbReference>
<organism evidence="3">
    <name type="scientific">Oryza sativa subsp. japonica</name>
    <name type="common">Rice</name>
    <dbReference type="NCBI Taxonomy" id="39947"/>
    <lineage>
        <taxon>Eukaryota</taxon>
        <taxon>Viridiplantae</taxon>
        <taxon>Streptophyta</taxon>
        <taxon>Embryophyta</taxon>
        <taxon>Tracheophyta</taxon>
        <taxon>Spermatophyta</taxon>
        <taxon>Magnoliopsida</taxon>
        <taxon>Liliopsida</taxon>
        <taxon>Poales</taxon>
        <taxon>Poaceae</taxon>
        <taxon>BOP clade</taxon>
        <taxon>Oryzoideae</taxon>
        <taxon>Oryzeae</taxon>
        <taxon>Oryzinae</taxon>
        <taxon>Oryza</taxon>
        <taxon>Oryza sativa</taxon>
    </lineage>
</organism>
<dbReference type="Pfam" id="PF00078">
    <property type="entry name" value="RVT_1"/>
    <property type="match status" value="1"/>
</dbReference>
<keyword evidence="1" id="KW-0175">Coiled coil</keyword>
<dbReference type="PANTHER" id="PTHR46890:SF48">
    <property type="entry name" value="RNA-DIRECTED DNA POLYMERASE"/>
    <property type="match status" value="1"/>
</dbReference>
<reference evidence="3" key="1">
    <citation type="journal article" date="2005" name="PLoS Biol.">
        <title>The genomes of Oryza sativa: a history of duplications.</title>
        <authorList>
            <person name="Yu J."/>
            <person name="Wang J."/>
            <person name="Lin W."/>
            <person name="Li S."/>
            <person name="Li H."/>
            <person name="Zhou J."/>
            <person name="Ni P."/>
            <person name="Dong W."/>
            <person name="Hu S."/>
            <person name="Zeng C."/>
            <person name="Zhang J."/>
            <person name="Zhang Y."/>
            <person name="Li R."/>
            <person name="Xu Z."/>
            <person name="Li S."/>
            <person name="Li X."/>
            <person name="Zheng H."/>
            <person name="Cong L."/>
            <person name="Lin L."/>
            <person name="Yin J."/>
            <person name="Geng J."/>
            <person name="Li G."/>
            <person name="Shi J."/>
            <person name="Liu J."/>
            <person name="Lv H."/>
            <person name="Li J."/>
            <person name="Wang J."/>
            <person name="Deng Y."/>
            <person name="Ran L."/>
            <person name="Shi X."/>
            <person name="Wang X."/>
            <person name="Wu Q."/>
            <person name="Li C."/>
            <person name="Ren X."/>
            <person name="Wang J."/>
            <person name="Wang X."/>
            <person name="Li D."/>
            <person name="Liu D."/>
            <person name="Zhang X."/>
            <person name="Ji Z."/>
            <person name="Zhao W."/>
            <person name="Sun Y."/>
            <person name="Zhang Z."/>
            <person name="Bao J."/>
            <person name="Han Y."/>
            <person name="Dong L."/>
            <person name="Ji J."/>
            <person name="Chen P."/>
            <person name="Wu S."/>
            <person name="Liu J."/>
            <person name="Xiao Y."/>
            <person name="Bu D."/>
            <person name="Tan J."/>
            <person name="Yang L."/>
            <person name="Ye C."/>
            <person name="Zhang J."/>
            <person name="Xu J."/>
            <person name="Zhou Y."/>
            <person name="Yu Y."/>
            <person name="Zhang B."/>
            <person name="Zhuang S."/>
            <person name="Wei H."/>
            <person name="Liu B."/>
            <person name="Lei M."/>
            <person name="Yu H."/>
            <person name="Li Y."/>
            <person name="Xu H."/>
            <person name="Wei S."/>
            <person name="He X."/>
            <person name="Fang L."/>
            <person name="Zhang Z."/>
            <person name="Zhang Y."/>
            <person name="Huang X."/>
            <person name="Su Z."/>
            <person name="Tong W."/>
            <person name="Li J."/>
            <person name="Tong Z."/>
            <person name="Li S."/>
            <person name="Ye J."/>
            <person name="Wang L."/>
            <person name="Fang L."/>
            <person name="Lei T."/>
            <person name="Chen C."/>
            <person name="Chen H."/>
            <person name="Xu Z."/>
            <person name="Li H."/>
            <person name="Huang H."/>
            <person name="Zhang F."/>
            <person name="Xu H."/>
            <person name="Li N."/>
            <person name="Zhao C."/>
            <person name="Li S."/>
            <person name="Dong L."/>
            <person name="Huang Y."/>
            <person name="Li L."/>
            <person name="Xi Y."/>
            <person name="Qi Q."/>
            <person name="Li W."/>
            <person name="Zhang B."/>
            <person name="Hu W."/>
            <person name="Zhang Y."/>
            <person name="Tian X."/>
            <person name="Jiao Y."/>
            <person name="Liang X."/>
            <person name="Jin J."/>
            <person name="Gao L."/>
            <person name="Zheng W."/>
            <person name="Hao B."/>
            <person name="Liu S."/>
            <person name="Wang W."/>
            <person name="Yuan L."/>
            <person name="Cao M."/>
            <person name="McDermott J."/>
            <person name="Samudrala R."/>
            <person name="Wang J."/>
            <person name="Wong G.K."/>
            <person name="Yang H."/>
        </authorList>
    </citation>
    <scope>NUCLEOTIDE SEQUENCE [LARGE SCALE GENOMIC DNA]</scope>
</reference>
<name>B9GA06_ORYSJ</name>
<dbReference type="InterPro" id="IPR043502">
    <property type="entry name" value="DNA/RNA_pol_sf"/>
</dbReference>
<dbReference type="EMBL" id="CM000148">
    <property type="protein sequence ID" value="EEE51862.1"/>
    <property type="molecule type" value="Genomic_DNA"/>
</dbReference>
<evidence type="ECO:0000256" key="1">
    <source>
        <dbReference type="SAM" id="Coils"/>
    </source>
</evidence>
<dbReference type="InterPro" id="IPR052343">
    <property type="entry name" value="Retrotransposon-Effector_Assoc"/>
</dbReference>